<sequence>MNAPTNIYSHRLEKILEHEFLAGIGKCLWNRGIHDFEVLHSEIDDNGYDLIIEACGKVRHIQLKSKITGGRRAQINVHNKLLDKPSACVIIMEYDPATLAVKSYRFFGSEAGVKIPDIGERVVKHSRANAKGLKAIRPNLRNVPQSWFEEISNSEELCCRLFDI</sequence>
<dbReference type="AlphaFoldDB" id="A0A1N6D4Q5"/>
<dbReference type="RefSeq" id="WP_074204445.1">
    <property type="nucleotide sequence ID" value="NZ_FSQW01000001.1"/>
</dbReference>
<proteinExistence type="predicted"/>
<accession>A0A1N6D4Q5</accession>
<keyword evidence="2" id="KW-1185">Reference proteome</keyword>
<evidence type="ECO:0008006" key="3">
    <source>
        <dbReference type="Google" id="ProtNLM"/>
    </source>
</evidence>
<gene>
    <name evidence="1" type="ORF">SAMN02745824_1534</name>
</gene>
<protein>
    <recommendedName>
        <fullName evidence="3">PD(D/E)XK endonuclease domain-containing protein</fullName>
    </recommendedName>
</protein>
<name>A0A1N6D4Q5_9SPHN</name>
<organism evidence="1 2">
    <name type="scientific">Parasphingorhabdus marina DSM 22363</name>
    <dbReference type="NCBI Taxonomy" id="1123272"/>
    <lineage>
        <taxon>Bacteria</taxon>
        <taxon>Pseudomonadati</taxon>
        <taxon>Pseudomonadota</taxon>
        <taxon>Alphaproteobacteria</taxon>
        <taxon>Sphingomonadales</taxon>
        <taxon>Sphingomonadaceae</taxon>
        <taxon>Parasphingorhabdus</taxon>
    </lineage>
</organism>
<reference evidence="2" key="1">
    <citation type="submission" date="2016-11" db="EMBL/GenBank/DDBJ databases">
        <authorList>
            <person name="Varghese N."/>
            <person name="Submissions S."/>
        </authorList>
    </citation>
    <scope>NUCLEOTIDE SEQUENCE [LARGE SCALE GENOMIC DNA]</scope>
    <source>
        <strain evidence="2">DSM 22363</strain>
    </source>
</reference>
<evidence type="ECO:0000313" key="1">
    <source>
        <dbReference type="EMBL" id="SIN65686.1"/>
    </source>
</evidence>
<evidence type="ECO:0000313" key="2">
    <source>
        <dbReference type="Proteomes" id="UP000185192"/>
    </source>
</evidence>
<dbReference type="OrthoDB" id="5917942at2"/>
<dbReference type="EMBL" id="FSQW01000001">
    <property type="protein sequence ID" value="SIN65686.1"/>
    <property type="molecule type" value="Genomic_DNA"/>
</dbReference>
<dbReference type="Proteomes" id="UP000185192">
    <property type="component" value="Unassembled WGS sequence"/>
</dbReference>